<dbReference type="AlphaFoldDB" id="A0A1S4AVC9"/>
<feature type="domain" description="HAT C-terminal dimerisation" evidence="1">
    <location>
        <begin position="292"/>
        <end position="374"/>
    </location>
</feature>
<dbReference type="InterPro" id="IPR012337">
    <property type="entry name" value="RNaseH-like_sf"/>
</dbReference>
<evidence type="ECO:0000259" key="1">
    <source>
        <dbReference type="Pfam" id="PF05699"/>
    </source>
</evidence>
<dbReference type="PANTHER" id="PTHR23272:SF184">
    <property type="entry name" value="OS03G0311250 PROTEIN"/>
    <property type="match status" value="1"/>
</dbReference>
<name>A0A1S4AVC9_TOBAC</name>
<dbReference type="PaxDb" id="4097-A0A1S4AVC9"/>
<dbReference type="GO" id="GO:0046983">
    <property type="term" value="F:protein dimerization activity"/>
    <property type="evidence" value="ECO:0007669"/>
    <property type="project" value="InterPro"/>
</dbReference>
<evidence type="ECO:0000313" key="3">
    <source>
        <dbReference type="RefSeq" id="XP_016480687.1"/>
    </source>
</evidence>
<reference evidence="3" key="1">
    <citation type="submission" date="2025-08" db="UniProtKB">
        <authorList>
            <consortium name="RefSeq"/>
        </authorList>
    </citation>
    <scope>IDENTIFICATION</scope>
</reference>
<dbReference type="SUPFAM" id="SSF53098">
    <property type="entry name" value="Ribonuclease H-like"/>
    <property type="match status" value="1"/>
</dbReference>
<dbReference type="InterPro" id="IPR008906">
    <property type="entry name" value="HATC_C_dom"/>
</dbReference>
<sequence>MANSIVNCLKEWGLQKIFTVTVDNASSNDVTVKELSKKLTKWGTNSMNGKHLHVRCMAHIMNLVVQDGIKESIVSIERIRQVMRYIRQSPARAIEYESAILEYTDHDIGLSHHLEFVDIVDGSPTSTLLSSDWEDVKKLTKILEIFYKLTLKMFFWVQWQKKMKEKFDKYWGDPEKMNKMIFISCVLDPRYKFDSVSFALAKMFEEKGSIIAKAVHTYMTSLFDEYVKSHSKDKGCHPSLCLSNSSLDTMETSTLSLLVNTISVQSGGAFGSFFEELKRHKAGIGGSDFKSELEKYLTEEVENEIADSNILLWWKVNSPRFPILVEMAQDVLSIPISSVVSECAFSTGGHILDSFRSSLTPKLVDVLVCLQDWLRSEPLSVSVEQDLDVLEQLEQGVTMPRLCGLKAISHVRSHYEKIEEGDDGW</sequence>
<dbReference type="InterPro" id="IPR025525">
    <property type="entry name" value="hAT-like_transposase_RNase-H"/>
</dbReference>
<feature type="domain" description="hAT-like transposase RNase-H fold" evidence="2">
    <location>
        <begin position="154"/>
        <end position="226"/>
    </location>
</feature>
<accession>A0A1S4AVC9</accession>
<dbReference type="GO" id="GO:0003677">
    <property type="term" value="F:DNA binding"/>
    <property type="evidence" value="ECO:0007669"/>
    <property type="project" value="InterPro"/>
</dbReference>
<dbReference type="Pfam" id="PF05699">
    <property type="entry name" value="Dimer_Tnp_hAT"/>
    <property type="match status" value="1"/>
</dbReference>
<evidence type="ECO:0000259" key="2">
    <source>
        <dbReference type="Pfam" id="PF14372"/>
    </source>
</evidence>
<dbReference type="PANTHER" id="PTHR23272">
    <property type="entry name" value="BED FINGER-RELATED"/>
    <property type="match status" value="1"/>
</dbReference>
<dbReference type="Pfam" id="PF14372">
    <property type="entry name" value="hAT-like_RNase-H"/>
    <property type="match status" value="1"/>
</dbReference>
<dbReference type="OrthoDB" id="1274371at2759"/>
<dbReference type="RefSeq" id="XP_016480687.1">
    <property type="nucleotide sequence ID" value="XM_016625201.1"/>
</dbReference>
<protein>
    <submittedName>
        <fullName evidence="3">Zinc finger BED domain-containing protein RICESLEEPER 2-like</fullName>
    </submittedName>
</protein>
<dbReference type="OMA" id="REELICM"/>
<proteinExistence type="predicted"/>
<organism evidence="3">
    <name type="scientific">Nicotiana tabacum</name>
    <name type="common">Common tobacco</name>
    <dbReference type="NCBI Taxonomy" id="4097"/>
    <lineage>
        <taxon>Eukaryota</taxon>
        <taxon>Viridiplantae</taxon>
        <taxon>Streptophyta</taxon>
        <taxon>Embryophyta</taxon>
        <taxon>Tracheophyta</taxon>
        <taxon>Spermatophyta</taxon>
        <taxon>Magnoliopsida</taxon>
        <taxon>eudicotyledons</taxon>
        <taxon>Gunneridae</taxon>
        <taxon>Pentapetalae</taxon>
        <taxon>asterids</taxon>
        <taxon>lamiids</taxon>
        <taxon>Solanales</taxon>
        <taxon>Solanaceae</taxon>
        <taxon>Nicotianoideae</taxon>
        <taxon>Nicotianeae</taxon>
        <taxon>Nicotiana</taxon>
    </lineage>
</organism>
<dbReference type="STRING" id="4097.A0A1S4AVC9"/>
<dbReference type="KEGG" id="nta:107801810"/>
<gene>
    <name evidence="3" type="primary">LOC107801810</name>
</gene>